<sequence>MATVKTRLGRPHQARPQGAGYYSVQDILVIDGLNQERWVVTWSFAETLG</sequence>
<accession>A0A4P7MVY7</accession>
<organism evidence="1 2">
    <name type="scientific">Pyricularia oryzae</name>
    <name type="common">Rice blast fungus</name>
    <name type="synonym">Magnaporthe oryzae</name>
    <dbReference type="NCBI Taxonomy" id="318829"/>
    <lineage>
        <taxon>Eukaryota</taxon>
        <taxon>Fungi</taxon>
        <taxon>Dikarya</taxon>
        <taxon>Ascomycota</taxon>
        <taxon>Pezizomycotina</taxon>
        <taxon>Sordariomycetes</taxon>
        <taxon>Sordariomycetidae</taxon>
        <taxon>Magnaporthales</taxon>
        <taxon>Pyriculariaceae</taxon>
        <taxon>Pyricularia</taxon>
    </lineage>
</organism>
<gene>
    <name evidence="1" type="ORF">PoMZ_09993</name>
</gene>
<dbReference type="AlphaFoldDB" id="A0A4P7MVY7"/>
<dbReference type="EMBL" id="CP034204">
    <property type="protein sequence ID" value="QBZ54297.1"/>
    <property type="molecule type" value="Genomic_DNA"/>
</dbReference>
<evidence type="ECO:0000313" key="2">
    <source>
        <dbReference type="Proteomes" id="UP000294847"/>
    </source>
</evidence>
<dbReference type="VEuPathDB" id="FungiDB:M_BR32_EuGene_00092961"/>
<protein>
    <submittedName>
        <fullName evidence="1">Uncharacterized protein</fullName>
    </submittedName>
</protein>
<proteinExistence type="predicted"/>
<dbReference type="Proteomes" id="UP000294847">
    <property type="component" value="Chromosome 1"/>
</dbReference>
<name>A0A4P7MVY7_PYROR</name>
<reference evidence="1 2" key="1">
    <citation type="journal article" date="2019" name="Mol. Biol. Evol.">
        <title>Blast fungal genomes show frequent chromosomal changes, gene gains and losses, and effector gene turnover.</title>
        <authorList>
            <person name="Gomez Luciano L.B."/>
            <person name="Jason Tsai I."/>
            <person name="Chuma I."/>
            <person name="Tosa Y."/>
            <person name="Chen Y.H."/>
            <person name="Li J.Y."/>
            <person name="Li M.Y."/>
            <person name="Jade Lu M.Y."/>
            <person name="Nakayashiki H."/>
            <person name="Li W.H."/>
        </authorList>
    </citation>
    <scope>NUCLEOTIDE SEQUENCE [LARGE SCALE GENOMIC DNA]</scope>
    <source>
        <strain evidence="1">MZ5-1-6</strain>
    </source>
</reference>
<evidence type="ECO:0000313" key="1">
    <source>
        <dbReference type="EMBL" id="QBZ54297.1"/>
    </source>
</evidence>